<dbReference type="GO" id="GO:0019684">
    <property type="term" value="P:photosynthesis, light reaction"/>
    <property type="evidence" value="ECO:0007669"/>
    <property type="project" value="InterPro"/>
</dbReference>
<dbReference type="SUPFAM" id="SSF50346">
    <property type="entry name" value="PRC-barrel domain"/>
    <property type="match status" value="1"/>
</dbReference>
<dbReference type="InterPro" id="IPR011033">
    <property type="entry name" value="PRC_barrel-like_sf"/>
</dbReference>
<feature type="domain" description="PRC-barrel" evidence="2">
    <location>
        <begin position="23"/>
        <end position="94"/>
    </location>
</feature>
<dbReference type="Gene3D" id="3.90.50.10">
    <property type="entry name" value="Photosynthetic Reaction Center, subunit H, domain 2"/>
    <property type="match status" value="1"/>
</dbReference>
<gene>
    <name evidence="3" type="ORF">BKA03_002873</name>
</gene>
<dbReference type="RefSeq" id="WP_062075198.1">
    <property type="nucleotide sequence ID" value="NZ_BBRC01000006.1"/>
</dbReference>
<evidence type="ECO:0000259" key="2">
    <source>
        <dbReference type="Pfam" id="PF05239"/>
    </source>
</evidence>
<dbReference type="Pfam" id="PF05239">
    <property type="entry name" value="PRC"/>
    <property type="match status" value="1"/>
</dbReference>
<dbReference type="GO" id="GO:0030077">
    <property type="term" value="C:plasma membrane light-harvesting complex"/>
    <property type="evidence" value="ECO:0007669"/>
    <property type="project" value="InterPro"/>
</dbReference>
<dbReference type="EMBL" id="JACBZO010000001">
    <property type="protein sequence ID" value="NYI42754.1"/>
    <property type="molecule type" value="Genomic_DNA"/>
</dbReference>
<dbReference type="OrthoDB" id="4738165at2"/>
<proteinExistence type="predicted"/>
<reference evidence="3 4" key="1">
    <citation type="submission" date="2020-07" db="EMBL/GenBank/DDBJ databases">
        <title>Sequencing the genomes of 1000 actinobacteria strains.</title>
        <authorList>
            <person name="Klenk H.-P."/>
        </authorList>
    </citation>
    <scope>NUCLEOTIDE SEQUENCE [LARGE SCALE GENOMIC DNA]</scope>
    <source>
        <strain evidence="3 4">DSM 19970</strain>
    </source>
</reference>
<evidence type="ECO:0000313" key="3">
    <source>
        <dbReference type="EMBL" id="NYI42754.1"/>
    </source>
</evidence>
<keyword evidence="4" id="KW-1185">Reference proteome</keyword>
<feature type="region of interest" description="Disordered" evidence="1">
    <location>
        <begin position="13"/>
        <end position="34"/>
    </location>
</feature>
<evidence type="ECO:0000256" key="1">
    <source>
        <dbReference type="SAM" id="MobiDB-lite"/>
    </source>
</evidence>
<accession>A0A7Y9ZCA9</accession>
<sequence length="148" mass="16087">MTQNDNAALYTLGDHGQTVDGSANDVRGREVKDKNGDGIGKVADLLVDDREEKVRFLLVEHGGFLGFGETKSLIPVDAITKITEDDVAVDQSRERVAAAPGYTPDLVDDRPHHTSIYNHYGYAPYWGGGYMYPSGLAMLPMAGPLNPH</sequence>
<dbReference type="AlphaFoldDB" id="A0A7Y9ZCA9"/>
<protein>
    <submittedName>
        <fullName evidence="3">Sporulation protein YlmC with PRC-barrel domain</fullName>
    </submittedName>
</protein>
<dbReference type="InterPro" id="IPR027275">
    <property type="entry name" value="PRC-brl_dom"/>
</dbReference>
<dbReference type="PANTHER" id="PTHR36505:SF1">
    <property type="entry name" value="BLR1072 PROTEIN"/>
    <property type="match status" value="1"/>
</dbReference>
<dbReference type="PANTHER" id="PTHR36505">
    <property type="entry name" value="BLR1072 PROTEIN"/>
    <property type="match status" value="1"/>
</dbReference>
<comment type="caution">
    <text evidence="3">The sequence shown here is derived from an EMBL/GenBank/DDBJ whole genome shotgun (WGS) entry which is preliminary data.</text>
</comment>
<evidence type="ECO:0000313" key="4">
    <source>
        <dbReference type="Proteomes" id="UP000547973"/>
    </source>
</evidence>
<organism evidence="3 4">
    <name type="scientific">Demequina lutea</name>
    <dbReference type="NCBI Taxonomy" id="431489"/>
    <lineage>
        <taxon>Bacteria</taxon>
        <taxon>Bacillati</taxon>
        <taxon>Actinomycetota</taxon>
        <taxon>Actinomycetes</taxon>
        <taxon>Micrococcales</taxon>
        <taxon>Demequinaceae</taxon>
        <taxon>Demequina</taxon>
    </lineage>
</organism>
<dbReference type="InterPro" id="IPR014747">
    <property type="entry name" value="Bac_photo_RC_H_C"/>
</dbReference>
<dbReference type="Proteomes" id="UP000547973">
    <property type="component" value="Unassembled WGS sequence"/>
</dbReference>
<name>A0A7Y9ZCA9_9MICO</name>